<evidence type="ECO:0000313" key="11">
    <source>
        <dbReference type="EMBL" id="CAB3247241.1"/>
    </source>
</evidence>
<dbReference type="PANTHER" id="PTHR24388:SF54">
    <property type="entry name" value="PROTEIN ESCARGOT"/>
    <property type="match status" value="1"/>
</dbReference>
<comment type="subcellular location">
    <subcellularLocation>
        <location evidence="1">Nucleus</location>
    </subcellularLocation>
</comment>
<accession>A0A8S1AQD1</accession>
<feature type="domain" description="C2H2-type" evidence="10">
    <location>
        <begin position="201"/>
        <end position="229"/>
    </location>
</feature>
<dbReference type="GO" id="GO:0000978">
    <property type="term" value="F:RNA polymerase II cis-regulatory region sequence-specific DNA binding"/>
    <property type="evidence" value="ECO:0007669"/>
    <property type="project" value="TreeGrafter"/>
</dbReference>
<keyword evidence="6" id="KW-0238">DNA-binding</keyword>
<evidence type="ECO:0000256" key="8">
    <source>
        <dbReference type="ARBA" id="ARBA00037948"/>
    </source>
</evidence>
<evidence type="ECO:0000256" key="7">
    <source>
        <dbReference type="ARBA" id="ARBA00023242"/>
    </source>
</evidence>
<gene>
    <name evidence="11" type="ORF">APLA_LOCUS11831</name>
</gene>
<dbReference type="Gene3D" id="3.30.160.60">
    <property type="entry name" value="Classic Zinc Finger"/>
    <property type="match status" value="3"/>
</dbReference>
<keyword evidence="2" id="KW-0479">Metal-binding</keyword>
<dbReference type="SMART" id="SM00355">
    <property type="entry name" value="ZnF_C2H2"/>
    <property type="match status" value="5"/>
</dbReference>
<dbReference type="FunFam" id="3.30.160.60:FF:000624">
    <property type="entry name" value="zinc finger protein 697"/>
    <property type="match status" value="1"/>
</dbReference>
<dbReference type="GO" id="GO:0005634">
    <property type="term" value="C:nucleus"/>
    <property type="evidence" value="ECO:0007669"/>
    <property type="project" value="UniProtKB-SubCell"/>
</dbReference>
<dbReference type="InterPro" id="IPR036236">
    <property type="entry name" value="Znf_C2H2_sf"/>
</dbReference>
<dbReference type="GO" id="GO:0000981">
    <property type="term" value="F:DNA-binding transcription factor activity, RNA polymerase II-specific"/>
    <property type="evidence" value="ECO:0007669"/>
    <property type="project" value="TreeGrafter"/>
</dbReference>
<evidence type="ECO:0000256" key="9">
    <source>
        <dbReference type="PROSITE-ProRule" id="PRU00042"/>
    </source>
</evidence>
<feature type="domain" description="C2H2-type" evidence="10">
    <location>
        <begin position="114"/>
        <end position="144"/>
    </location>
</feature>
<dbReference type="OrthoDB" id="9983019at2759"/>
<keyword evidence="3" id="KW-0677">Repeat</keyword>
<dbReference type="InterPro" id="IPR050527">
    <property type="entry name" value="Snail/Krueppel_Znf"/>
</dbReference>
<dbReference type="PROSITE" id="PS50157">
    <property type="entry name" value="ZINC_FINGER_C2H2_2"/>
    <property type="match status" value="5"/>
</dbReference>
<evidence type="ECO:0000313" key="12">
    <source>
        <dbReference type="Proteomes" id="UP000494256"/>
    </source>
</evidence>
<keyword evidence="5" id="KW-0862">Zinc</keyword>
<dbReference type="AlphaFoldDB" id="A0A8S1AQD1"/>
<evidence type="ECO:0000256" key="4">
    <source>
        <dbReference type="ARBA" id="ARBA00022771"/>
    </source>
</evidence>
<feature type="domain" description="C2H2-type" evidence="10">
    <location>
        <begin position="173"/>
        <end position="200"/>
    </location>
</feature>
<reference evidence="11 12" key="1">
    <citation type="submission" date="2020-04" db="EMBL/GenBank/DDBJ databases">
        <authorList>
            <person name="Wallbank WR R."/>
            <person name="Pardo Diaz C."/>
            <person name="Kozak K."/>
            <person name="Martin S."/>
            <person name="Jiggins C."/>
            <person name="Moest M."/>
            <person name="Warren A I."/>
            <person name="Byers J.R.P. K."/>
            <person name="Montejo-Kovacevich G."/>
            <person name="Yen C E."/>
        </authorList>
    </citation>
    <scope>NUCLEOTIDE SEQUENCE [LARGE SCALE GENOMIC DNA]</scope>
</reference>
<evidence type="ECO:0000259" key="10">
    <source>
        <dbReference type="PROSITE" id="PS50157"/>
    </source>
</evidence>
<evidence type="ECO:0000256" key="3">
    <source>
        <dbReference type="ARBA" id="ARBA00022737"/>
    </source>
</evidence>
<dbReference type="SUPFAM" id="SSF57667">
    <property type="entry name" value="beta-beta-alpha zinc fingers"/>
    <property type="match status" value="2"/>
</dbReference>
<name>A0A8S1AQD1_ARCPL</name>
<dbReference type="Pfam" id="PF00096">
    <property type="entry name" value="zf-C2H2"/>
    <property type="match status" value="3"/>
</dbReference>
<dbReference type="PROSITE" id="PS00028">
    <property type="entry name" value="ZINC_FINGER_C2H2_1"/>
    <property type="match status" value="5"/>
</dbReference>
<dbReference type="PANTHER" id="PTHR24388">
    <property type="entry name" value="ZINC FINGER PROTEIN"/>
    <property type="match status" value="1"/>
</dbReference>
<evidence type="ECO:0000256" key="1">
    <source>
        <dbReference type="ARBA" id="ARBA00004123"/>
    </source>
</evidence>
<comment type="similarity">
    <text evidence="8">Belongs to the snail C2H2-type zinc-finger protein family.</text>
</comment>
<protein>
    <recommendedName>
        <fullName evidence="10">C2H2-type domain-containing protein</fullName>
    </recommendedName>
</protein>
<feature type="domain" description="C2H2-type" evidence="10">
    <location>
        <begin position="146"/>
        <end position="173"/>
    </location>
</feature>
<proteinExistence type="inferred from homology"/>
<comment type="caution">
    <text evidence="11">The sequence shown here is derived from an EMBL/GenBank/DDBJ whole genome shotgun (WGS) entry which is preliminary data.</text>
</comment>
<organism evidence="11 12">
    <name type="scientific">Arctia plantaginis</name>
    <name type="common">Wood tiger moth</name>
    <name type="synonym">Phalaena plantaginis</name>
    <dbReference type="NCBI Taxonomy" id="874455"/>
    <lineage>
        <taxon>Eukaryota</taxon>
        <taxon>Metazoa</taxon>
        <taxon>Ecdysozoa</taxon>
        <taxon>Arthropoda</taxon>
        <taxon>Hexapoda</taxon>
        <taxon>Insecta</taxon>
        <taxon>Pterygota</taxon>
        <taxon>Neoptera</taxon>
        <taxon>Endopterygota</taxon>
        <taxon>Lepidoptera</taxon>
        <taxon>Glossata</taxon>
        <taxon>Ditrysia</taxon>
        <taxon>Noctuoidea</taxon>
        <taxon>Erebidae</taxon>
        <taxon>Arctiinae</taxon>
        <taxon>Arctia</taxon>
    </lineage>
</organism>
<evidence type="ECO:0000256" key="5">
    <source>
        <dbReference type="ARBA" id="ARBA00022833"/>
    </source>
</evidence>
<dbReference type="Proteomes" id="UP000494256">
    <property type="component" value="Unassembled WGS sequence"/>
</dbReference>
<keyword evidence="4 9" id="KW-0863">Zinc-finger</keyword>
<feature type="domain" description="C2H2-type" evidence="10">
    <location>
        <begin position="229"/>
        <end position="256"/>
    </location>
</feature>
<sequence length="261" mass="29728">MERYKTITSDIHFVNASCDTFDGLKNSDKYNTESNDPLQGLGSEIKPKFYRVNSEVFAEPFETISDGLKSHKSGIINPETHQDKIIVVDNVIVQQRTGKKYKKYHINFEDPSSLSCPQPNCNRSFSLTKLLKAHIRKVHCADKNRCICEVCGDKFSSQYLLVRHSAVHNGRTVKCPVCDKVLSERTSLSVHLRTHSGVRPHACSVCAKSFLRKSTLNNHVKFVHRESQLQCPKCQERFETRSQWTRHLTSHRANKADGVPS</sequence>
<evidence type="ECO:0000256" key="2">
    <source>
        <dbReference type="ARBA" id="ARBA00022723"/>
    </source>
</evidence>
<evidence type="ECO:0000256" key="6">
    <source>
        <dbReference type="ARBA" id="ARBA00023125"/>
    </source>
</evidence>
<keyword evidence="7" id="KW-0539">Nucleus</keyword>
<dbReference type="GO" id="GO:0008270">
    <property type="term" value="F:zinc ion binding"/>
    <property type="evidence" value="ECO:0007669"/>
    <property type="project" value="UniProtKB-KW"/>
</dbReference>
<dbReference type="EMBL" id="CADEBD010000336">
    <property type="protein sequence ID" value="CAB3247241.1"/>
    <property type="molecule type" value="Genomic_DNA"/>
</dbReference>
<dbReference type="InterPro" id="IPR013087">
    <property type="entry name" value="Znf_C2H2_type"/>
</dbReference>